<comment type="caution">
    <text evidence="1">The sequence shown here is derived from an EMBL/GenBank/DDBJ whole genome shotgun (WGS) entry which is preliminary data.</text>
</comment>
<dbReference type="Gene3D" id="3.90.1170.40">
    <property type="entry name" value="Molybdopterin biosynthesis MoaE subunit"/>
    <property type="match status" value="1"/>
</dbReference>
<dbReference type="SUPFAM" id="SSF54690">
    <property type="entry name" value="Molybdopterin synthase subunit MoaE"/>
    <property type="match status" value="1"/>
</dbReference>
<dbReference type="RefSeq" id="WP_105416655.1">
    <property type="nucleotide sequence ID" value="NZ_PUIO01000021.1"/>
</dbReference>
<organism evidence="1 2">
    <name type="scientific">Rhodococcus opacus</name>
    <name type="common">Nocardia opaca</name>
    <dbReference type="NCBI Taxonomy" id="37919"/>
    <lineage>
        <taxon>Bacteria</taxon>
        <taxon>Bacillati</taxon>
        <taxon>Actinomycetota</taxon>
        <taxon>Actinomycetes</taxon>
        <taxon>Mycobacteriales</taxon>
        <taxon>Nocardiaceae</taxon>
        <taxon>Rhodococcus</taxon>
    </lineage>
</organism>
<evidence type="ECO:0000313" key="1">
    <source>
        <dbReference type="EMBL" id="PQP23451.1"/>
    </source>
</evidence>
<dbReference type="Pfam" id="PF02391">
    <property type="entry name" value="MoaE"/>
    <property type="match status" value="1"/>
</dbReference>
<evidence type="ECO:0000313" key="2">
    <source>
        <dbReference type="Proteomes" id="UP000239290"/>
    </source>
</evidence>
<dbReference type="InterPro" id="IPR036563">
    <property type="entry name" value="MoaE_sf"/>
</dbReference>
<protein>
    <submittedName>
        <fullName evidence="1">Molybdenum cofactor biosynthesis protein MoaE</fullName>
    </submittedName>
</protein>
<dbReference type="InterPro" id="IPR003448">
    <property type="entry name" value="Mopterin_biosynth_MoaE"/>
</dbReference>
<gene>
    <name evidence="1" type="ORF">C5613_19125</name>
</gene>
<reference evidence="2" key="1">
    <citation type="submission" date="2018-02" db="EMBL/GenBank/DDBJ databases">
        <title>Draft genome sequencing of Rhodococcus opacus KU647198.</title>
        <authorList>
            <person name="Zheng B.-X."/>
        </authorList>
    </citation>
    <scope>NUCLEOTIDE SEQUENCE [LARGE SCALE GENOMIC DNA]</scope>
    <source>
        <strain evidence="2">04-OD7</strain>
    </source>
</reference>
<name>A0A2S8J8R3_RHOOP</name>
<dbReference type="GO" id="GO:0006777">
    <property type="term" value="P:Mo-molybdopterin cofactor biosynthetic process"/>
    <property type="evidence" value="ECO:0007669"/>
    <property type="project" value="InterPro"/>
</dbReference>
<dbReference type="CDD" id="cd00756">
    <property type="entry name" value="MoaE"/>
    <property type="match status" value="1"/>
</dbReference>
<proteinExistence type="predicted"/>
<dbReference type="Proteomes" id="UP000239290">
    <property type="component" value="Unassembled WGS sequence"/>
</dbReference>
<dbReference type="EMBL" id="PUIO01000021">
    <property type="protein sequence ID" value="PQP23451.1"/>
    <property type="molecule type" value="Genomic_DNA"/>
</dbReference>
<sequence length="147" mass="15547">MTEVLARITTEPIDPVAVNAAVAGPANGATVLFSGVVRNLDNGQLVTGLEYRFHPDAARFLRDCCEGVAQQFGLSVAAVHRVGTLRVGDLALVTAVAAPHRSDAFTVSTLLVDRIKVCVPIWKHQSFADGSVEWVGAPASNLEARAQ</sequence>
<dbReference type="PANTHER" id="PTHR23404">
    <property type="entry name" value="MOLYBDOPTERIN SYNTHASE RELATED"/>
    <property type="match status" value="1"/>
</dbReference>
<accession>A0A2S8J8R3</accession>
<dbReference type="AlphaFoldDB" id="A0A2S8J8R3"/>